<keyword evidence="1" id="KW-0472">Membrane</keyword>
<comment type="caution">
    <text evidence="2">The sequence shown here is derived from an EMBL/GenBank/DDBJ whole genome shotgun (WGS) entry which is preliminary data.</text>
</comment>
<reference evidence="2 3" key="1">
    <citation type="submission" date="2018-08" db="EMBL/GenBank/DDBJ databases">
        <title>Genome analysis of the thermophilic bacterium of the candidate phylum Aminicenantes from deep subsurface aquifer revealed its physiology and ecological role.</title>
        <authorList>
            <person name="Kadnikov V.V."/>
            <person name="Mardanov A.V."/>
            <person name="Beletsky A.V."/>
            <person name="Karnachuk O.V."/>
            <person name="Ravin N.V."/>
        </authorList>
    </citation>
    <scope>NUCLEOTIDE SEQUENCE [LARGE SCALE GENOMIC DNA]</scope>
    <source>
        <strain evidence="2">BY38</strain>
    </source>
</reference>
<proteinExistence type="predicted"/>
<sequence length="41" mass="4914">MLERISDDDMKERSIKFLYIFFFYLLPGLISNRKLVQSAKS</sequence>
<evidence type="ECO:0000256" key="1">
    <source>
        <dbReference type="SAM" id="Phobius"/>
    </source>
</evidence>
<feature type="transmembrane region" description="Helical" evidence="1">
    <location>
        <begin position="17"/>
        <end position="36"/>
    </location>
</feature>
<dbReference type="AlphaFoldDB" id="A0A3E2BJS3"/>
<dbReference type="EMBL" id="QUAH01000015">
    <property type="protein sequence ID" value="RFT14985.1"/>
    <property type="molecule type" value="Genomic_DNA"/>
</dbReference>
<gene>
    <name evidence="2" type="ORF">OP8BY_1185</name>
</gene>
<protein>
    <submittedName>
        <fullName evidence="2">Uncharacterized protein</fullName>
    </submittedName>
</protein>
<dbReference type="Proteomes" id="UP000257323">
    <property type="component" value="Unassembled WGS sequence"/>
</dbReference>
<evidence type="ECO:0000313" key="3">
    <source>
        <dbReference type="Proteomes" id="UP000257323"/>
    </source>
</evidence>
<name>A0A3E2BJS3_9BACT</name>
<keyword evidence="1" id="KW-1133">Transmembrane helix</keyword>
<keyword evidence="1" id="KW-0812">Transmembrane</keyword>
<evidence type="ECO:0000313" key="2">
    <source>
        <dbReference type="EMBL" id="RFT14985.1"/>
    </source>
</evidence>
<accession>A0A3E2BJS3</accession>
<organism evidence="2 3">
    <name type="scientific">Candidatus Saccharicenans subterraneus</name>
    <dbReference type="NCBI Taxonomy" id="2508984"/>
    <lineage>
        <taxon>Bacteria</taxon>
        <taxon>Candidatus Aminicenantota</taxon>
        <taxon>Candidatus Aminicenantia</taxon>
        <taxon>Candidatus Aminicenantales</taxon>
        <taxon>Candidatus Saccharicenantaceae</taxon>
        <taxon>Candidatus Saccharicenans</taxon>
    </lineage>
</organism>